<dbReference type="GO" id="GO:0016779">
    <property type="term" value="F:nucleotidyltransferase activity"/>
    <property type="evidence" value="ECO:0007669"/>
    <property type="project" value="UniProtKB-KW"/>
</dbReference>
<keyword evidence="1" id="KW-0418">Kinase</keyword>
<dbReference type="InterPro" id="IPR027417">
    <property type="entry name" value="P-loop_NTPase"/>
</dbReference>
<protein>
    <submittedName>
        <fullName evidence="1">Bifunctional adenosylcobinamide kinase/adenosylcobinamide-phosphate guanylyltransferase</fullName>
    </submittedName>
</protein>
<keyword evidence="1" id="KW-0808">Transferase</keyword>
<accession>A0A9D2KNQ3</accession>
<dbReference type="Proteomes" id="UP000823900">
    <property type="component" value="Unassembled WGS sequence"/>
</dbReference>
<reference evidence="1" key="2">
    <citation type="submission" date="2021-04" db="EMBL/GenBank/DDBJ databases">
        <authorList>
            <person name="Gilroy R."/>
        </authorList>
    </citation>
    <scope>NUCLEOTIDE SEQUENCE</scope>
    <source>
        <strain evidence="1">CHK178-16964</strain>
    </source>
</reference>
<proteinExistence type="predicted"/>
<dbReference type="GO" id="GO:0043752">
    <property type="term" value="F:adenosylcobinamide kinase activity"/>
    <property type="evidence" value="ECO:0007669"/>
    <property type="project" value="InterPro"/>
</dbReference>
<dbReference type="Pfam" id="PF02283">
    <property type="entry name" value="CobU"/>
    <property type="match status" value="1"/>
</dbReference>
<gene>
    <name evidence="1" type="ORF">IAA07_07495</name>
</gene>
<evidence type="ECO:0000313" key="1">
    <source>
        <dbReference type="EMBL" id="HJA71409.1"/>
    </source>
</evidence>
<dbReference type="AlphaFoldDB" id="A0A9D2KNQ3"/>
<dbReference type="EMBL" id="DWZA01000065">
    <property type="protein sequence ID" value="HJA71409.1"/>
    <property type="molecule type" value="Genomic_DNA"/>
</dbReference>
<dbReference type="Gene3D" id="3.40.50.300">
    <property type="entry name" value="P-loop containing nucleotide triphosphate hydrolases"/>
    <property type="match status" value="1"/>
</dbReference>
<sequence>MILLTGGAWQGQEEWIRAHAGEKAVVADGKTDDPEMVFQAGAALNFQAWVRRMVKEGKEEKEILDFAEKAARSGPDMILSMDQVGCGIVPADPFERRYREMAGKTGQFLAAMADEVYIITAGIGQRIK</sequence>
<keyword evidence="1" id="KW-0548">Nucleotidyltransferase</keyword>
<comment type="caution">
    <text evidence="1">The sequence shown here is derived from an EMBL/GenBank/DDBJ whole genome shotgun (WGS) entry which is preliminary data.</text>
</comment>
<name>A0A9D2KNQ3_9FIRM</name>
<dbReference type="GO" id="GO:0000166">
    <property type="term" value="F:nucleotide binding"/>
    <property type="evidence" value="ECO:0007669"/>
    <property type="project" value="InterPro"/>
</dbReference>
<dbReference type="GO" id="GO:0009236">
    <property type="term" value="P:cobalamin biosynthetic process"/>
    <property type="evidence" value="ECO:0007669"/>
    <property type="project" value="InterPro"/>
</dbReference>
<organism evidence="1 2">
    <name type="scientific">Candidatus Lachnoclostridium stercoravium</name>
    <dbReference type="NCBI Taxonomy" id="2838633"/>
    <lineage>
        <taxon>Bacteria</taxon>
        <taxon>Bacillati</taxon>
        <taxon>Bacillota</taxon>
        <taxon>Clostridia</taxon>
        <taxon>Lachnospirales</taxon>
        <taxon>Lachnospiraceae</taxon>
    </lineage>
</organism>
<reference evidence="1" key="1">
    <citation type="journal article" date="2021" name="PeerJ">
        <title>Extensive microbial diversity within the chicken gut microbiome revealed by metagenomics and culture.</title>
        <authorList>
            <person name="Gilroy R."/>
            <person name="Ravi A."/>
            <person name="Getino M."/>
            <person name="Pursley I."/>
            <person name="Horton D.L."/>
            <person name="Alikhan N.F."/>
            <person name="Baker D."/>
            <person name="Gharbi K."/>
            <person name="Hall N."/>
            <person name="Watson M."/>
            <person name="Adriaenssens E.M."/>
            <person name="Foster-Nyarko E."/>
            <person name="Jarju S."/>
            <person name="Secka A."/>
            <person name="Antonio M."/>
            <person name="Oren A."/>
            <person name="Chaudhuri R.R."/>
            <person name="La Ragione R."/>
            <person name="Hildebrand F."/>
            <person name="Pallen M.J."/>
        </authorList>
    </citation>
    <scope>NUCLEOTIDE SEQUENCE</scope>
    <source>
        <strain evidence="1">CHK178-16964</strain>
    </source>
</reference>
<evidence type="ECO:0000313" key="2">
    <source>
        <dbReference type="Proteomes" id="UP000823900"/>
    </source>
</evidence>
<dbReference type="SUPFAM" id="SSF52540">
    <property type="entry name" value="P-loop containing nucleoside triphosphate hydrolases"/>
    <property type="match status" value="1"/>
</dbReference>
<dbReference type="InterPro" id="IPR003203">
    <property type="entry name" value="CobU/CobP"/>
</dbReference>